<evidence type="ECO:0000313" key="14">
    <source>
        <dbReference type="Proteomes" id="UP000431451"/>
    </source>
</evidence>
<evidence type="ECO:0000256" key="4">
    <source>
        <dbReference type="ARBA" id="ARBA00022692"/>
    </source>
</evidence>
<dbReference type="EMBL" id="UWJD01000002">
    <property type="protein sequence ID" value="VCT85659.1"/>
    <property type="molecule type" value="Genomic_DNA"/>
</dbReference>
<dbReference type="Proteomes" id="UP001189143">
    <property type="component" value="Unassembled WGS sequence"/>
</dbReference>
<evidence type="ECO:0000313" key="13">
    <source>
        <dbReference type="Proteomes" id="UP000220840"/>
    </source>
</evidence>
<feature type="transmembrane region" description="Helical" evidence="7">
    <location>
        <begin position="21"/>
        <end position="48"/>
    </location>
</feature>
<sequence length="301" mass="33642">MVAKVKINSKSDYYARERRAGYLFVLAPILGFFLFSLVPLIVSLYAGFTDWTSIGTPDFIGIDNFKEMVSDANFWKAMFNTVFMMIGIPIGLIIALGLALAMNRKVFGVKTFRVIYYIPVISSIAAISILWRWVYNGDYGLLNQILSIFGVKGPNWLNNETTVKPAIMAMTVWKGLGTSMLLYLAGIQSIPRSYNEAAQIDGANALQIFKHITMPMLKPVTFYMIITGVIGGSQMFIEPSIMVDNGGVNYSAATIVYYLWDKAFKNYQMGYACAVGWVLAIAIFILTFIQFKHSGDQLFES</sequence>
<gene>
    <name evidence="12" type="primary">araP_5</name>
    <name evidence="10" type="ORF">CNEO2_10162</name>
    <name evidence="9" type="ORF">CNEO_41630</name>
    <name evidence="12" type="ORF">CNEONATNEC25_03262</name>
    <name evidence="11" type="ORF">CQ394_11505</name>
</gene>
<evidence type="ECO:0000256" key="2">
    <source>
        <dbReference type="ARBA" id="ARBA00022448"/>
    </source>
</evidence>
<dbReference type="RefSeq" id="WP_083498858.1">
    <property type="nucleotide sequence ID" value="NZ_CAKJVD010000027.1"/>
</dbReference>
<evidence type="ECO:0000313" key="11">
    <source>
        <dbReference type="EMBL" id="PEG32285.1"/>
    </source>
</evidence>
<feature type="transmembrane region" description="Helical" evidence="7">
    <location>
        <begin position="114"/>
        <end position="134"/>
    </location>
</feature>
<feature type="transmembrane region" description="Helical" evidence="7">
    <location>
        <begin position="77"/>
        <end position="102"/>
    </location>
</feature>
<evidence type="ECO:0000259" key="8">
    <source>
        <dbReference type="PROSITE" id="PS50928"/>
    </source>
</evidence>
<evidence type="ECO:0000256" key="7">
    <source>
        <dbReference type="RuleBase" id="RU363032"/>
    </source>
</evidence>
<feature type="transmembrane region" description="Helical" evidence="7">
    <location>
        <begin position="220"/>
        <end position="237"/>
    </location>
</feature>
<dbReference type="GeneID" id="68878773"/>
<dbReference type="InterPro" id="IPR051393">
    <property type="entry name" value="ABC_transporter_permease"/>
</dbReference>
<dbReference type="Proteomes" id="UP000431451">
    <property type="component" value="Unassembled WGS sequence"/>
</dbReference>
<organism evidence="11 13">
    <name type="scientific">Clostridium neonatale</name>
    <dbReference type="NCBI Taxonomy" id="137838"/>
    <lineage>
        <taxon>Bacteria</taxon>
        <taxon>Bacillati</taxon>
        <taxon>Bacillota</taxon>
        <taxon>Clostridia</taxon>
        <taxon>Eubacteriales</taxon>
        <taxon>Clostridiaceae</taxon>
        <taxon>Clostridium</taxon>
    </lineage>
</organism>
<dbReference type="GO" id="GO:0055085">
    <property type="term" value="P:transmembrane transport"/>
    <property type="evidence" value="ECO:0007669"/>
    <property type="project" value="InterPro"/>
</dbReference>
<dbReference type="EMBL" id="CAMTCP010000111">
    <property type="protein sequence ID" value="CAI3563126.1"/>
    <property type="molecule type" value="Genomic_DNA"/>
</dbReference>
<dbReference type="CDD" id="cd06261">
    <property type="entry name" value="TM_PBP2"/>
    <property type="match status" value="1"/>
</dbReference>
<reference evidence="9" key="3">
    <citation type="submission" date="2021-10" db="EMBL/GenBank/DDBJ databases">
        <authorList>
            <person name="Mesa V."/>
        </authorList>
    </citation>
    <scope>NUCLEOTIDE SEQUENCE</scope>
    <source>
        <strain evidence="9">CC3_PB</strain>
    </source>
</reference>
<dbReference type="Proteomes" id="UP000220840">
    <property type="component" value="Unassembled WGS sequence"/>
</dbReference>
<dbReference type="PANTHER" id="PTHR30193:SF37">
    <property type="entry name" value="INNER MEMBRANE ABC TRANSPORTER PERMEASE PROTEIN YCJO"/>
    <property type="match status" value="1"/>
</dbReference>
<dbReference type="GO" id="GO:0005886">
    <property type="term" value="C:plasma membrane"/>
    <property type="evidence" value="ECO:0007669"/>
    <property type="project" value="UniProtKB-SubCell"/>
</dbReference>
<dbReference type="AlphaFoldDB" id="A0A2A7MKQ6"/>
<dbReference type="EMBL" id="PDCJ01000001">
    <property type="protein sequence ID" value="PEG32285.1"/>
    <property type="molecule type" value="Genomic_DNA"/>
</dbReference>
<dbReference type="Gene3D" id="1.10.3720.10">
    <property type="entry name" value="MetI-like"/>
    <property type="match status" value="1"/>
</dbReference>
<keyword evidence="13" id="KW-1185">Reference proteome</keyword>
<protein>
    <submittedName>
        <fullName evidence="9">ABC transporter, permease component</fullName>
    </submittedName>
    <submittedName>
        <fullName evidence="12">L-arabinose transport system permease protein AraP</fullName>
    </submittedName>
    <submittedName>
        <fullName evidence="11">Sugar ABC transporter permease</fullName>
    </submittedName>
</protein>
<comment type="subcellular location">
    <subcellularLocation>
        <location evidence="1 7">Cell membrane</location>
        <topology evidence="1 7">Multi-pass membrane protein</topology>
    </subcellularLocation>
</comment>
<dbReference type="Pfam" id="PF00528">
    <property type="entry name" value="BPD_transp_1"/>
    <property type="match status" value="1"/>
</dbReference>
<accession>A0A2A7MKQ6</accession>
<dbReference type="SUPFAM" id="SSF161098">
    <property type="entry name" value="MetI-like"/>
    <property type="match status" value="1"/>
</dbReference>
<keyword evidence="5 7" id="KW-1133">Transmembrane helix</keyword>
<reference evidence="12 14" key="2">
    <citation type="submission" date="2018-06" db="EMBL/GenBank/DDBJ databases">
        <authorList>
            <consortium name="IHU Genomes"/>
        </authorList>
    </citation>
    <scope>NUCLEOTIDE SEQUENCE [LARGE SCALE GENOMIC DNA]</scope>
    <source>
        <strain evidence="12 14">NEC25</strain>
    </source>
</reference>
<dbReference type="PROSITE" id="PS50928">
    <property type="entry name" value="ABC_TM1"/>
    <property type="match status" value="1"/>
</dbReference>
<keyword evidence="4 7" id="KW-0812">Transmembrane</keyword>
<feature type="transmembrane region" description="Helical" evidence="7">
    <location>
        <begin position="269"/>
        <end position="289"/>
    </location>
</feature>
<keyword evidence="2 7" id="KW-0813">Transport</keyword>
<reference evidence="10" key="4">
    <citation type="submission" date="2022-10" db="EMBL/GenBank/DDBJ databases">
        <authorList>
            <person name="Aires J."/>
            <person name="Mesa V."/>
        </authorList>
    </citation>
    <scope>NUCLEOTIDE SEQUENCE</scope>
    <source>
        <strain evidence="10">Clostridium neonatale JD116</strain>
    </source>
</reference>
<dbReference type="Proteomes" id="UP000789738">
    <property type="component" value="Unassembled WGS sequence"/>
</dbReference>
<reference evidence="11 13" key="1">
    <citation type="submission" date="2017-10" db="EMBL/GenBank/DDBJ databases">
        <title>Effective Description of Clostridium neonatale sp. nov. linked to necrotizing enterocolitis in neonates and a clarification of species assignable to the genus Clostridium (Prazmowski 1880) emend. Lawson and Rainey 2016.</title>
        <authorList>
            <person name="Bernard K."/>
            <person name="Burdz T."/>
            <person name="Wiebe D."/>
            <person name="Balcewich B."/>
            <person name="Alfa M."/>
            <person name="Bernier A.-M."/>
        </authorList>
    </citation>
    <scope>NUCLEOTIDE SEQUENCE [LARGE SCALE GENOMIC DNA]</scope>
    <source>
        <strain evidence="11 13">LCDC99A005</strain>
    </source>
</reference>
<dbReference type="InterPro" id="IPR000515">
    <property type="entry name" value="MetI-like"/>
</dbReference>
<dbReference type="EMBL" id="CAKJVE010000004">
    <property type="protein sequence ID" value="CAG9705127.1"/>
    <property type="molecule type" value="Genomic_DNA"/>
</dbReference>
<keyword evidence="6 7" id="KW-0472">Membrane</keyword>
<evidence type="ECO:0000313" key="10">
    <source>
        <dbReference type="EMBL" id="CAI3563126.1"/>
    </source>
</evidence>
<evidence type="ECO:0000256" key="1">
    <source>
        <dbReference type="ARBA" id="ARBA00004651"/>
    </source>
</evidence>
<comment type="similarity">
    <text evidence="7">Belongs to the binding-protein-dependent transport system permease family.</text>
</comment>
<evidence type="ECO:0000256" key="3">
    <source>
        <dbReference type="ARBA" id="ARBA00022475"/>
    </source>
</evidence>
<dbReference type="InterPro" id="IPR035906">
    <property type="entry name" value="MetI-like_sf"/>
</dbReference>
<dbReference type="PANTHER" id="PTHR30193">
    <property type="entry name" value="ABC TRANSPORTER PERMEASE PROTEIN"/>
    <property type="match status" value="1"/>
</dbReference>
<evidence type="ECO:0000313" key="9">
    <source>
        <dbReference type="EMBL" id="CAG9705127.1"/>
    </source>
</evidence>
<evidence type="ECO:0000256" key="6">
    <source>
        <dbReference type="ARBA" id="ARBA00023136"/>
    </source>
</evidence>
<proteinExistence type="inferred from homology"/>
<name>A0A2A7MKQ6_9CLOT</name>
<keyword evidence="3" id="KW-1003">Cell membrane</keyword>
<evidence type="ECO:0000256" key="5">
    <source>
        <dbReference type="ARBA" id="ARBA00022989"/>
    </source>
</evidence>
<dbReference type="STRING" id="137838.GCA_001458595_03791"/>
<evidence type="ECO:0000313" key="12">
    <source>
        <dbReference type="EMBL" id="VCT85659.1"/>
    </source>
</evidence>
<feature type="domain" description="ABC transmembrane type-1" evidence="8">
    <location>
        <begin position="77"/>
        <end position="290"/>
    </location>
</feature>
<dbReference type="OrthoDB" id="9809173at2"/>
<feature type="transmembrane region" description="Helical" evidence="7">
    <location>
        <begin position="166"/>
        <end position="185"/>
    </location>
</feature>